<dbReference type="PRINTS" id="PR00081">
    <property type="entry name" value="GDHRDH"/>
</dbReference>
<comment type="caution">
    <text evidence="4">The sequence shown here is derived from an EMBL/GenBank/DDBJ whole genome shotgun (WGS) entry which is preliminary data.</text>
</comment>
<reference evidence="4" key="1">
    <citation type="journal article" date="2020" name="mSystems">
        <title>Genome- and Community-Level Interaction Insights into Carbon Utilization and Element Cycling Functions of Hydrothermarchaeota in Hydrothermal Sediment.</title>
        <authorList>
            <person name="Zhou Z."/>
            <person name="Liu Y."/>
            <person name="Xu W."/>
            <person name="Pan J."/>
            <person name="Luo Z.H."/>
            <person name="Li M."/>
        </authorList>
    </citation>
    <scope>NUCLEOTIDE SEQUENCE</scope>
    <source>
        <strain evidence="4">SpSt-997</strain>
    </source>
</reference>
<dbReference type="PANTHER" id="PTHR44196">
    <property type="entry name" value="DEHYDROGENASE/REDUCTASE SDR FAMILY MEMBER 7B"/>
    <property type="match status" value="1"/>
</dbReference>
<gene>
    <name evidence="4" type="ORF">ENY07_09990</name>
</gene>
<protein>
    <submittedName>
        <fullName evidence="4">SDR family NAD(P)-dependent oxidoreductase</fullName>
    </submittedName>
</protein>
<dbReference type="AlphaFoldDB" id="A0A8J4HBS8"/>
<accession>A0A8J4HBS8</accession>
<sequence>MANFDRVLITGASSGLGAGLARALARPGAVLHLAGRDAERLATIAQACARAGAEIVPRLLDVRDEAAMADWIAGAGRLDLVVANAGISAGTSDAAGAPALESAAQTRAIFATNLAGMLNTALPALAVMAGQPADASGLRGRIAVVASLAAFVASPGAPSYCAAKAAADSWTVATAPAARRLGIGLTSLCPGFVATPMTAANRFPMPGLMTADRAARIMLRGIARGRVRVAFPWHIALGARLAALLPTPLALRMLALSPGKIAFGARPSTQ</sequence>
<dbReference type="InterPro" id="IPR002347">
    <property type="entry name" value="SDR_fam"/>
</dbReference>
<dbReference type="EMBL" id="DTQM01000190">
    <property type="protein sequence ID" value="HGC43532.1"/>
    <property type="molecule type" value="Genomic_DNA"/>
</dbReference>
<evidence type="ECO:0000256" key="1">
    <source>
        <dbReference type="ARBA" id="ARBA00006484"/>
    </source>
</evidence>
<dbReference type="SUPFAM" id="SSF51735">
    <property type="entry name" value="NAD(P)-binding Rossmann-fold domains"/>
    <property type="match status" value="1"/>
</dbReference>
<evidence type="ECO:0000313" key="4">
    <source>
        <dbReference type="EMBL" id="HGC43532.1"/>
    </source>
</evidence>
<comment type="similarity">
    <text evidence="1 3">Belongs to the short-chain dehydrogenases/reductases (SDR) family.</text>
</comment>
<dbReference type="GO" id="GO:0016491">
    <property type="term" value="F:oxidoreductase activity"/>
    <property type="evidence" value="ECO:0007669"/>
    <property type="project" value="UniProtKB-KW"/>
</dbReference>
<dbReference type="InterPro" id="IPR020904">
    <property type="entry name" value="Sc_DH/Rdtase_CS"/>
</dbReference>
<dbReference type="Gene3D" id="3.40.50.720">
    <property type="entry name" value="NAD(P)-binding Rossmann-like Domain"/>
    <property type="match status" value="1"/>
</dbReference>
<dbReference type="Pfam" id="PF00106">
    <property type="entry name" value="adh_short"/>
    <property type="match status" value="1"/>
</dbReference>
<organism evidence="4">
    <name type="scientific">Acidicaldus sp</name>
    <dbReference type="NCBI Taxonomy" id="1872105"/>
    <lineage>
        <taxon>Bacteria</taxon>
        <taxon>Pseudomonadati</taxon>
        <taxon>Pseudomonadota</taxon>
        <taxon>Alphaproteobacteria</taxon>
        <taxon>Acetobacterales</taxon>
        <taxon>Acetobacteraceae</taxon>
        <taxon>Acidicaldus</taxon>
    </lineage>
</organism>
<dbReference type="GO" id="GO:0016020">
    <property type="term" value="C:membrane"/>
    <property type="evidence" value="ECO:0007669"/>
    <property type="project" value="TreeGrafter"/>
</dbReference>
<dbReference type="InterPro" id="IPR036291">
    <property type="entry name" value="NAD(P)-bd_dom_sf"/>
</dbReference>
<evidence type="ECO:0000256" key="2">
    <source>
        <dbReference type="ARBA" id="ARBA00023002"/>
    </source>
</evidence>
<name>A0A8J4HBS8_9PROT</name>
<keyword evidence="2" id="KW-0560">Oxidoreductase</keyword>
<dbReference type="PRINTS" id="PR00080">
    <property type="entry name" value="SDRFAMILY"/>
</dbReference>
<proteinExistence type="inferred from homology"/>
<evidence type="ECO:0000256" key="3">
    <source>
        <dbReference type="RuleBase" id="RU000363"/>
    </source>
</evidence>
<dbReference type="PANTHER" id="PTHR44196:SF1">
    <property type="entry name" value="DEHYDROGENASE_REDUCTASE SDR FAMILY MEMBER 7B"/>
    <property type="match status" value="1"/>
</dbReference>
<dbReference type="PROSITE" id="PS00061">
    <property type="entry name" value="ADH_SHORT"/>
    <property type="match status" value="1"/>
</dbReference>